<feature type="non-terminal residue" evidence="2">
    <location>
        <position position="1"/>
    </location>
</feature>
<sequence length="283" mass="31491">MCQCRASITSNFLLTWHRIFRSICDVAFGAVNQLTLSTTCSALSGPLCTRILSTQPKRINTSPRYGLRRKKLPAIKRFIMLTIKWEDISKALESRKPREGSIINIYAVCNWWGSQLCRLMTGKKMTDMVDGRPNAVKIVSDALLDKIRTYMTNYQSKSKTLKSLVKLPDDKYPTDAAKEAALRRMQEATKAEYKALGIEAATKKFREQVKEEFSKVTRSSASVREKDAAAAAAPAHPLSKRAAARAAVEVAATAAEEDDVEDDAYEAEDHDGDDDGYGNGREE</sequence>
<evidence type="ECO:0000256" key="1">
    <source>
        <dbReference type="SAM" id="MobiDB-lite"/>
    </source>
</evidence>
<comment type="caution">
    <text evidence="2">The sequence shown here is derived from an EMBL/GenBank/DDBJ whole genome shotgun (WGS) entry which is preliminary data.</text>
</comment>
<dbReference type="EMBL" id="BMAR01000019">
    <property type="protein sequence ID" value="GFR47677.1"/>
    <property type="molecule type" value="Genomic_DNA"/>
</dbReference>
<name>A0AAD3HNX6_9CHLO</name>
<protein>
    <submittedName>
        <fullName evidence="2">Uncharacterized protein</fullName>
    </submittedName>
</protein>
<keyword evidence="3" id="KW-1185">Reference proteome</keyword>
<proteinExistence type="predicted"/>
<organism evidence="2 3">
    <name type="scientific">Astrephomene gubernaculifera</name>
    <dbReference type="NCBI Taxonomy" id="47775"/>
    <lineage>
        <taxon>Eukaryota</taxon>
        <taxon>Viridiplantae</taxon>
        <taxon>Chlorophyta</taxon>
        <taxon>core chlorophytes</taxon>
        <taxon>Chlorophyceae</taxon>
        <taxon>CS clade</taxon>
        <taxon>Chlamydomonadales</taxon>
        <taxon>Astrephomenaceae</taxon>
        <taxon>Astrephomene</taxon>
    </lineage>
</organism>
<gene>
    <name evidence="2" type="ORF">Agub_g9422</name>
</gene>
<feature type="compositionally biased region" description="Low complexity" evidence="1">
    <location>
        <begin position="244"/>
        <end position="254"/>
    </location>
</feature>
<dbReference type="AlphaFoldDB" id="A0AAD3HNX6"/>
<reference evidence="2 3" key="1">
    <citation type="journal article" date="2021" name="Sci. Rep.">
        <title>Genome sequencing of the multicellular alga Astrephomene provides insights into convergent evolution of germ-soma differentiation.</title>
        <authorList>
            <person name="Yamashita S."/>
            <person name="Yamamoto K."/>
            <person name="Matsuzaki R."/>
            <person name="Suzuki S."/>
            <person name="Yamaguchi H."/>
            <person name="Hirooka S."/>
            <person name="Minakuchi Y."/>
            <person name="Miyagishima S."/>
            <person name="Kawachi M."/>
            <person name="Toyoda A."/>
            <person name="Nozaki H."/>
        </authorList>
    </citation>
    <scope>NUCLEOTIDE SEQUENCE [LARGE SCALE GENOMIC DNA]</scope>
    <source>
        <strain evidence="2 3">NIES-4017</strain>
    </source>
</reference>
<evidence type="ECO:0000313" key="2">
    <source>
        <dbReference type="EMBL" id="GFR47677.1"/>
    </source>
</evidence>
<accession>A0AAD3HNX6</accession>
<feature type="compositionally biased region" description="Acidic residues" evidence="1">
    <location>
        <begin position="255"/>
        <end position="276"/>
    </location>
</feature>
<feature type="region of interest" description="Disordered" evidence="1">
    <location>
        <begin position="217"/>
        <end position="283"/>
    </location>
</feature>
<dbReference type="Proteomes" id="UP001054857">
    <property type="component" value="Unassembled WGS sequence"/>
</dbReference>
<evidence type="ECO:0000313" key="3">
    <source>
        <dbReference type="Proteomes" id="UP001054857"/>
    </source>
</evidence>